<name>A0A558DN81_9PSEU</name>
<dbReference type="PANTHER" id="PTHR38589:SF1">
    <property type="entry name" value="BLR0621 PROTEIN"/>
    <property type="match status" value="1"/>
</dbReference>
<organism evidence="1 2">
    <name type="scientific">Amycolatopsis rhizosphaerae</name>
    <dbReference type="NCBI Taxonomy" id="2053003"/>
    <lineage>
        <taxon>Bacteria</taxon>
        <taxon>Bacillati</taxon>
        <taxon>Actinomycetota</taxon>
        <taxon>Actinomycetes</taxon>
        <taxon>Pseudonocardiales</taxon>
        <taxon>Pseudonocardiaceae</taxon>
        <taxon>Amycolatopsis</taxon>
    </lineage>
</organism>
<dbReference type="AlphaFoldDB" id="A0A558DN81"/>
<dbReference type="RefSeq" id="WP_144584870.1">
    <property type="nucleotide sequence ID" value="NZ_VJWX01000004.1"/>
</dbReference>
<gene>
    <name evidence="1" type="ORF">FNH05_00870</name>
</gene>
<keyword evidence="2" id="KW-1185">Reference proteome</keyword>
<sequence length="134" mass="14102">MRFGGSLTPGGCVVPARRYLGLRVGDVNSPDYNTHQRCARGTCPFNEQASENLWNTGAVYDYALVIGVNTRRVPGAGSVFFLHVSDGASTAGCVAIRASTLVSILRWVQAGTLIAVSSRQEMVAGAAQSLNGNV</sequence>
<evidence type="ECO:0008006" key="3">
    <source>
        <dbReference type="Google" id="ProtNLM"/>
    </source>
</evidence>
<comment type="caution">
    <text evidence="1">The sequence shown here is derived from an EMBL/GenBank/DDBJ whole genome shotgun (WGS) entry which is preliminary data.</text>
</comment>
<evidence type="ECO:0000313" key="2">
    <source>
        <dbReference type="Proteomes" id="UP000320011"/>
    </source>
</evidence>
<accession>A0A558DN81</accession>
<evidence type="ECO:0000313" key="1">
    <source>
        <dbReference type="EMBL" id="TVT62476.1"/>
    </source>
</evidence>
<dbReference type="EMBL" id="VJWX01000004">
    <property type="protein sequence ID" value="TVT62476.1"/>
    <property type="molecule type" value="Genomic_DNA"/>
</dbReference>
<reference evidence="1 2" key="2">
    <citation type="submission" date="2019-08" db="EMBL/GenBank/DDBJ databases">
        <title>Amycolatopsis acidicola sp. nov., isolated from peat swamp forest soil.</title>
        <authorList>
            <person name="Srisuk N."/>
        </authorList>
    </citation>
    <scope>NUCLEOTIDE SEQUENCE [LARGE SCALE GENOMIC DNA]</scope>
    <source>
        <strain evidence="1 2">TBRC 6029</strain>
    </source>
</reference>
<protein>
    <recommendedName>
        <fullName evidence="3">L,D-transpeptidase family protein</fullName>
    </recommendedName>
</protein>
<dbReference type="PANTHER" id="PTHR38589">
    <property type="entry name" value="BLR0621 PROTEIN"/>
    <property type="match status" value="1"/>
</dbReference>
<proteinExistence type="predicted"/>
<reference evidence="1 2" key="1">
    <citation type="submission" date="2019-07" db="EMBL/GenBank/DDBJ databases">
        <authorList>
            <person name="Duangmal K."/>
            <person name="Teo W.F.A."/>
        </authorList>
    </citation>
    <scope>NUCLEOTIDE SEQUENCE [LARGE SCALE GENOMIC DNA]</scope>
    <source>
        <strain evidence="1 2">TBRC 6029</strain>
    </source>
</reference>
<dbReference type="Proteomes" id="UP000320011">
    <property type="component" value="Unassembled WGS sequence"/>
</dbReference>
<dbReference type="OrthoDB" id="186490at2"/>